<name>A0A645A527_9ZZZZ</name>
<protein>
    <submittedName>
        <fullName evidence="2">Uncharacterized protein</fullName>
    </submittedName>
</protein>
<accession>A0A645A527</accession>
<keyword evidence="1" id="KW-1133">Transmembrane helix</keyword>
<sequence length="182" mass="21147">MLALLGKTYRILPVLAFFKAIVIIHKLARHILDVGRPGRRIAPHRLFHRQIIGAAVVSAGPNPEYHRPAAVTQRYAKPVVAGVYPVCIAEINFILILIYVLQIRYVHKQPLYIIILCPIHKWPADRNTPQLLTRRHPCLYGRRAIRVYQIISIRLNLYIQHQIRWYCHRYHLTAAVVKGYTV</sequence>
<keyword evidence="1" id="KW-0812">Transmembrane</keyword>
<keyword evidence="1" id="KW-0472">Membrane</keyword>
<gene>
    <name evidence="2" type="ORF">SDC9_94906</name>
</gene>
<dbReference type="EMBL" id="VSSQ01011986">
    <property type="protein sequence ID" value="MPM48182.1"/>
    <property type="molecule type" value="Genomic_DNA"/>
</dbReference>
<dbReference type="AlphaFoldDB" id="A0A645A527"/>
<reference evidence="2" key="1">
    <citation type="submission" date="2019-08" db="EMBL/GenBank/DDBJ databases">
        <authorList>
            <person name="Kucharzyk K."/>
            <person name="Murdoch R.W."/>
            <person name="Higgins S."/>
            <person name="Loffler F."/>
        </authorList>
    </citation>
    <scope>NUCLEOTIDE SEQUENCE</scope>
</reference>
<proteinExistence type="predicted"/>
<comment type="caution">
    <text evidence="2">The sequence shown here is derived from an EMBL/GenBank/DDBJ whole genome shotgun (WGS) entry which is preliminary data.</text>
</comment>
<feature type="transmembrane region" description="Helical" evidence="1">
    <location>
        <begin position="82"/>
        <end position="101"/>
    </location>
</feature>
<evidence type="ECO:0000313" key="2">
    <source>
        <dbReference type="EMBL" id="MPM48182.1"/>
    </source>
</evidence>
<evidence type="ECO:0000256" key="1">
    <source>
        <dbReference type="SAM" id="Phobius"/>
    </source>
</evidence>
<organism evidence="2">
    <name type="scientific">bioreactor metagenome</name>
    <dbReference type="NCBI Taxonomy" id="1076179"/>
    <lineage>
        <taxon>unclassified sequences</taxon>
        <taxon>metagenomes</taxon>
        <taxon>ecological metagenomes</taxon>
    </lineage>
</organism>